<feature type="region of interest" description="Disordered" evidence="8">
    <location>
        <begin position="265"/>
        <end position="327"/>
    </location>
</feature>
<feature type="domain" description="C2H2-type" evidence="9">
    <location>
        <begin position="434"/>
        <end position="462"/>
    </location>
</feature>
<dbReference type="PANTHER" id="PTHR24394:SF29">
    <property type="entry name" value="MYONEURIN"/>
    <property type="match status" value="1"/>
</dbReference>
<feature type="region of interest" description="Disordered" evidence="8">
    <location>
        <begin position="596"/>
        <end position="619"/>
    </location>
</feature>
<feature type="compositionally biased region" description="Basic residues" evidence="8">
    <location>
        <begin position="311"/>
        <end position="325"/>
    </location>
</feature>
<accession>A0A5N5SMF9</accession>
<dbReference type="PROSITE" id="PS50157">
    <property type="entry name" value="ZINC_FINGER_C2H2_2"/>
    <property type="match status" value="4"/>
</dbReference>
<evidence type="ECO:0000256" key="1">
    <source>
        <dbReference type="ARBA" id="ARBA00004123"/>
    </source>
</evidence>
<evidence type="ECO:0000256" key="7">
    <source>
        <dbReference type="PROSITE-ProRule" id="PRU00042"/>
    </source>
</evidence>
<organism evidence="10 11">
    <name type="scientific">Armadillidium nasatum</name>
    <dbReference type="NCBI Taxonomy" id="96803"/>
    <lineage>
        <taxon>Eukaryota</taxon>
        <taxon>Metazoa</taxon>
        <taxon>Ecdysozoa</taxon>
        <taxon>Arthropoda</taxon>
        <taxon>Crustacea</taxon>
        <taxon>Multicrustacea</taxon>
        <taxon>Malacostraca</taxon>
        <taxon>Eumalacostraca</taxon>
        <taxon>Peracarida</taxon>
        <taxon>Isopoda</taxon>
        <taxon>Oniscidea</taxon>
        <taxon>Crinocheta</taxon>
        <taxon>Armadillidiidae</taxon>
        <taxon>Armadillidium</taxon>
    </lineage>
</organism>
<keyword evidence="11" id="KW-1185">Reference proteome</keyword>
<dbReference type="GO" id="GO:0005634">
    <property type="term" value="C:nucleus"/>
    <property type="evidence" value="ECO:0007669"/>
    <property type="project" value="UniProtKB-SubCell"/>
</dbReference>
<name>A0A5N5SMF9_9CRUS</name>
<dbReference type="GO" id="GO:0008270">
    <property type="term" value="F:zinc ion binding"/>
    <property type="evidence" value="ECO:0007669"/>
    <property type="project" value="UniProtKB-KW"/>
</dbReference>
<keyword evidence="2" id="KW-0479">Metal-binding</keyword>
<dbReference type="SMART" id="SM00355">
    <property type="entry name" value="ZnF_C2H2"/>
    <property type="match status" value="6"/>
</dbReference>
<sequence length="800" mass="90183">MEDGSIFVCFLCEKEFRQVSLLQEHMKDHGTLPEMSEDFPSRRKCSSKENNKEEKKVRTYGSSKKQKTTSNSSEQSRKTGYSISNSNIDIDKIIKIKTEPSTSSESTSVRGTKGSPLTKSTVTNQASKTKTPPKSVIPSKIHVKADPDDFSLAMQRAMKIKKYIERKENKAKEKVVVVSQMEPEDEMHVQEMEYEGTQESIMMVDSSFFTSGSSKTPIGPTIMNAEPDGFMVPQKISLGKQSQSQKRKRKSNFMNDNFIIQEVFYDTEKGEEEEVEEEDDDDDDDSENSESNISNHVQVFRNYGLQVNNRGRGRGRGRGKRGRPAKIKEEQIDEEIRGYYKVRDFSHFTFCFSFSHPFSSTIMPVENGSDPSVSIVHFTDGIIYISQTVSTMRVHMKTHAEDKEIPCPYCDEVFPQRYILYEHLINDHEESSSLTCPVCNKIFTRPDSLKSHMVRMHEENGGLNCFVCGKSFPSQGQLEIHVRVHTGERPFKCDICKKGFVQKAHLRTHLRTMHNMTEANTTPCRICLKKFDGRAALRDHFTNEHGLNTAQYKNQVAKLRKEGKIPEVLPPKIRVVDPSFRYQKVSVSEVNDDAINLPQPDVSTSSTTVNGTNKEEKETSVYLTHRAGRKLKIKTKLNKSSSKTPGMGTVMNLASDDVMFTPVNFNLDDDQPKGRDQEELNIVESAFKVAEEMDHLKDGSSATILMTDGSSSSGIYYTLPLDMPEDADDEYAQFAAEHAHIGLDHDESEIDSPPSTGFVSPSGTTSNSKGSRKGAIVKAEPLEIYSDNMETVQAIEMLTM</sequence>
<evidence type="ECO:0000313" key="10">
    <source>
        <dbReference type="EMBL" id="KAB7494898.1"/>
    </source>
</evidence>
<dbReference type="GO" id="GO:0000981">
    <property type="term" value="F:DNA-binding transcription factor activity, RNA polymerase II-specific"/>
    <property type="evidence" value="ECO:0007669"/>
    <property type="project" value="TreeGrafter"/>
</dbReference>
<dbReference type="FunFam" id="3.30.160.60:FF:000624">
    <property type="entry name" value="zinc finger protein 697"/>
    <property type="match status" value="1"/>
</dbReference>
<evidence type="ECO:0000256" key="2">
    <source>
        <dbReference type="ARBA" id="ARBA00022723"/>
    </source>
</evidence>
<dbReference type="InterPro" id="IPR013087">
    <property type="entry name" value="Znf_C2H2_type"/>
</dbReference>
<evidence type="ECO:0000256" key="5">
    <source>
        <dbReference type="ARBA" id="ARBA00022833"/>
    </source>
</evidence>
<feature type="domain" description="C2H2-type" evidence="9">
    <location>
        <begin position="7"/>
        <end position="29"/>
    </location>
</feature>
<feature type="compositionally biased region" description="Polar residues" evidence="8">
    <location>
        <begin position="115"/>
        <end position="132"/>
    </location>
</feature>
<keyword evidence="6" id="KW-0539">Nucleus</keyword>
<proteinExistence type="predicted"/>
<dbReference type="PANTHER" id="PTHR24394">
    <property type="entry name" value="ZINC FINGER PROTEIN"/>
    <property type="match status" value="1"/>
</dbReference>
<feature type="compositionally biased region" description="Low complexity" evidence="8">
    <location>
        <begin position="99"/>
        <end position="108"/>
    </location>
</feature>
<evidence type="ECO:0000259" key="9">
    <source>
        <dbReference type="PROSITE" id="PS50157"/>
    </source>
</evidence>
<evidence type="ECO:0000313" key="11">
    <source>
        <dbReference type="Proteomes" id="UP000326759"/>
    </source>
</evidence>
<gene>
    <name evidence="10" type="ORF">Anas_04865</name>
</gene>
<reference evidence="10 11" key="1">
    <citation type="journal article" date="2019" name="PLoS Biol.">
        <title>Sex chromosomes control vertical transmission of feminizing Wolbachia symbionts in an isopod.</title>
        <authorList>
            <person name="Becking T."/>
            <person name="Chebbi M.A."/>
            <person name="Giraud I."/>
            <person name="Moumen B."/>
            <person name="Laverre T."/>
            <person name="Caubet Y."/>
            <person name="Peccoud J."/>
            <person name="Gilbert C."/>
            <person name="Cordaux R."/>
        </authorList>
    </citation>
    <scope>NUCLEOTIDE SEQUENCE [LARGE SCALE GENOMIC DNA]</scope>
    <source>
        <strain evidence="10">ANa2</strain>
        <tissue evidence="10">Whole body excluding digestive tract and cuticle</tissue>
    </source>
</reference>
<dbReference type="PROSITE" id="PS00028">
    <property type="entry name" value="ZINC_FINGER_C2H2_1"/>
    <property type="match status" value="5"/>
</dbReference>
<protein>
    <submittedName>
        <fullName evidence="10">Zinc finger protein 26</fullName>
    </submittedName>
</protein>
<evidence type="ECO:0000256" key="4">
    <source>
        <dbReference type="ARBA" id="ARBA00022771"/>
    </source>
</evidence>
<dbReference type="Gene3D" id="3.30.160.60">
    <property type="entry name" value="Classic Zinc Finger"/>
    <property type="match status" value="4"/>
</dbReference>
<evidence type="ECO:0000256" key="3">
    <source>
        <dbReference type="ARBA" id="ARBA00022737"/>
    </source>
</evidence>
<feature type="compositionally biased region" description="Basic and acidic residues" evidence="8">
    <location>
        <begin position="46"/>
        <end position="57"/>
    </location>
</feature>
<feature type="domain" description="C2H2-type" evidence="9">
    <location>
        <begin position="491"/>
        <end position="519"/>
    </location>
</feature>
<dbReference type="Proteomes" id="UP000326759">
    <property type="component" value="Unassembled WGS sequence"/>
</dbReference>
<keyword evidence="3" id="KW-0677">Repeat</keyword>
<feature type="region of interest" description="Disordered" evidence="8">
    <location>
        <begin position="745"/>
        <end position="773"/>
    </location>
</feature>
<dbReference type="SUPFAM" id="SSF57667">
    <property type="entry name" value="beta-beta-alpha zinc fingers"/>
    <property type="match status" value="2"/>
</dbReference>
<dbReference type="AlphaFoldDB" id="A0A5N5SMF9"/>
<feature type="compositionally biased region" description="Acidic residues" evidence="8">
    <location>
        <begin position="269"/>
        <end position="288"/>
    </location>
</feature>
<feature type="region of interest" description="Disordered" evidence="8">
    <location>
        <begin position="31"/>
        <end position="83"/>
    </location>
</feature>
<feature type="compositionally biased region" description="Polar residues" evidence="8">
    <location>
        <begin position="753"/>
        <end position="769"/>
    </location>
</feature>
<keyword evidence="5" id="KW-0862">Zinc</keyword>
<keyword evidence="4 7" id="KW-0863">Zinc-finger</keyword>
<dbReference type="InterPro" id="IPR036236">
    <property type="entry name" value="Znf_C2H2_sf"/>
</dbReference>
<comment type="caution">
    <text evidence="10">The sequence shown here is derived from an EMBL/GenBank/DDBJ whole genome shotgun (WGS) entry which is preliminary data.</text>
</comment>
<feature type="domain" description="C2H2-type" evidence="9">
    <location>
        <begin position="463"/>
        <end position="490"/>
    </location>
</feature>
<comment type="subcellular location">
    <subcellularLocation>
        <location evidence="1">Nucleus</location>
    </subcellularLocation>
</comment>
<feature type="region of interest" description="Disordered" evidence="8">
    <location>
        <begin position="99"/>
        <end position="136"/>
    </location>
</feature>
<evidence type="ECO:0000256" key="6">
    <source>
        <dbReference type="ARBA" id="ARBA00023242"/>
    </source>
</evidence>
<dbReference type="EMBL" id="SEYY01023367">
    <property type="protein sequence ID" value="KAB7494898.1"/>
    <property type="molecule type" value="Genomic_DNA"/>
</dbReference>
<evidence type="ECO:0000256" key="8">
    <source>
        <dbReference type="SAM" id="MobiDB-lite"/>
    </source>
</evidence>
<dbReference type="Pfam" id="PF00096">
    <property type="entry name" value="zf-C2H2"/>
    <property type="match status" value="4"/>
</dbReference>
<dbReference type="OrthoDB" id="6077919at2759"/>